<reference evidence="2" key="2">
    <citation type="journal article" date="2015" name="Fish Shellfish Immunol.">
        <title>Early steps in the European eel (Anguilla anguilla)-Vibrio vulnificus interaction in the gills: Role of the RtxA13 toxin.</title>
        <authorList>
            <person name="Callol A."/>
            <person name="Pajuelo D."/>
            <person name="Ebbesson L."/>
            <person name="Teles M."/>
            <person name="MacKenzie S."/>
            <person name="Amaro C."/>
        </authorList>
    </citation>
    <scope>NUCLEOTIDE SEQUENCE</scope>
</reference>
<proteinExistence type="predicted"/>
<dbReference type="EMBL" id="GBXM01052824">
    <property type="protein sequence ID" value="JAH55753.1"/>
    <property type="molecule type" value="Transcribed_RNA"/>
</dbReference>
<evidence type="ECO:0000256" key="1">
    <source>
        <dbReference type="SAM" id="SignalP"/>
    </source>
</evidence>
<organism evidence="2">
    <name type="scientific">Anguilla anguilla</name>
    <name type="common">European freshwater eel</name>
    <name type="synonym">Muraena anguilla</name>
    <dbReference type="NCBI Taxonomy" id="7936"/>
    <lineage>
        <taxon>Eukaryota</taxon>
        <taxon>Metazoa</taxon>
        <taxon>Chordata</taxon>
        <taxon>Craniata</taxon>
        <taxon>Vertebrata</taxon>
        <taxon>Euteleostomi</taxon>
        <taxon>Actinopterygii</taxon>
        <taxon>Neopterygii</taxon>
        <taxon>Teleostei</taxon>
        <taxon>Anguilliformes</taxon>
        <taxon>Anguillidae</taxon>
        <taxon>Anguilla</taxon>
    </lineage>
</organism>
<accession>A0A0E9TSR1</accession>
<name>A0A0E9TSR1_ANGAN</name>
<feature type="signal peptide" evidence="1">
    <location>
        <begin position="1"/>
        <end position="20"/>
    </location>
</feature>
<reference evidence="2" key="1">
    <citation type="submission" date="2014-11" db="EMBL/GenBank/DDBJ databases">
        <authorList>
            <person name="Amaro Gonzalez C."/>
        </authorList>
    </citation>
    <scope>NUCLEOTIDE SEQUENCE</scope>
</reference>
<feature type="chain" id="PRO_5002433522" evidence="1">
    <location>
        <begin position="21"/>
        <end position="34"/>
    </location>
</feature>
<protein>
    <submittedName>
        <fullName evidence="2">Uncharacterized protein</fullName>
    </submittedName>
</protein>
<evidence type="ECO:0000313" key="2">
    <source>
        <dbReference type="EMBL" id="JAH55753.1"/>
    </source>
</evidence>
<sequence length="34" mass="3956">MNFVLFLLCHLSFFFCLACATGRNEKKWQCSPVT</sequence>
<dbReference type="AlphaFoldDB" id="A0A0E9TSR1"/>
<keyword evidence="1" id="KW-0732">Signal</keyword>